<dbReference type="InterPro" id="IPR001228">
    <property type="entry name" value="IspD"/>
</dbReference>
<dbReference type="GO" id="GO:0019288">
    <property type="term" value="P:isopentenyl diphosphate biosynthetic process, methylerythritol 4-phosphate pathway"/>
    <property type="evidence" value="ECO:0007669"/>
    <property type="project" value="UniProtKB-UniRule"/>
</dbReference>
<dbReference type="Pfam" id="PF01128">
    <property type="entry name" value="IspD"/>
    <property type="match status" value="1"/>
</dbReference>
<feature type="site" description="Transition state stabilizer" evidence="7">
    <location>
        <position position="20"/>
    </location>
</feature>
<keyword evidence="4 7" id="KW-0808">Transferase</keyword>
<evidence type="ECO:0000313" key="9">
    <source>
        <dbReference type="Proteomes" id="UP000053060"/>
    </source>
</evidence>
<dbReference type="HAMAP" id="MF_00108">
    <property type="entry name" value="IspD"/>
    <property type="match status" value="1"/>
</dbReference>
<evidence type="ECO:0000256" key="1">
    <source>
        <dbReference type="ARBA" id="ARBA00001282"/>
    </source>
</evidence>
<organism evidence="8 9">
    <name type="scientific">Rhodococcus pyridinivorans KG-16</name>
    <dbReference type="NCBI Taxonomy" id="1441730"/>
    <lineage>
        <taxon>Bacteria</taxon>
        <taxon>Bacillati</taxon>
        <taxon>Actinomycetota</taxon>
        <taxon>Actinomycetes</taxon>
        <taxon>Mycobacteriales</taxon>
        <taxon>Nocardiaceae</taxon>
        <taxon>Rhodococcus</taxon>
    </lineage>
</organism>
<feature type="site" description="Positions MEP for the nucleophilic attack" evidence="7">
    <location>
        <position position="211"/>
    </location>
</feature>
<dbReference type="Proteomes" id="UP000053060">
    <property type="component" value="Unassembled WGS sequence"/>
</dbReference>
<dbReference type="Gene3D" id="3.90.550.10">
    <property type="entry name" value="Spore Coat Polysaccharide Biosynthesis Protein SpsA, Chain A"/>
    <property type="match status" value="1"/>
</dbReference>
<evidence type="ECO:0000256" key="5">
    <source>
        <dbReference type="ARBA" id="ARBA00022695"/>
    </source>
</evidence>
<gene>
    <name evidence="7" type="primary">ispD</name>
    <name evidence="8" type="ORF">Z045_20685</name>
</gene>
<comment type="pathway">
    <text evidence="2 7">Isoprenoid biosynthesis; isopentenyl diphosphate biosynthesis via DXP pathway; isopentenyl diphosphate from 1-deoxy-D-xylulose 5-phosphate: step 2/6.</text>
</comment>
<dbReference type="RefSeq" id="WP_060653576.1">
    <property type="nucleotide sequence ID" value="NZ_AZXY01000012.1"/>
</dbReference>
<evidence type="ECO:0000256" key="3">
    <source>
        <dbReference type="ARBA" id="ARBA00009789"/>
    </source>
</evidence>
<evidence type="ECO:0000256" key="2">
    <source>
        <dbReference type="ARBA" id="ARBA00004787"/>
    </source>
</evidence>
<evidence type="ECO:0000256" key="4">
    <source>
        <dbReference type="ARBA" id="ARBA00022679"/>
    </source>
</evidence>
<dbReference type="EC" id="2.7.7.60" evidence="7"/>
<sequence>MSDRNGPVVGVLPAAGRGVRLGEPLPKAFVELDGRTMLDRSVEAMLASAVVDRVVIVAPPELAATPADRLVGESFADRVTVVAGGAERADSVRAGLAAASGARFVLVHDAARALTPADLFVRVVDALRAGSDAVIPVLPVVDTIKSVDADGTVTGTPDRSTLRAVQTPQGFDVELLERANRDAADATDDAGLVERLGERITTVAGDPLAFKITTPLDLVLARTVLASGVRTEKEM</sequence>
<dbReference type="GO" id="GO:0050518">
    <property type="term" value="F:2-C-methyl-D-erythritol 4-phosphate cytidylyltransferase activity"/>
    <property type="evidence" value="ECO:0007669"/>
    <property type="project" value="UniProtKB-UniRule"/>
</dbReference>
<comment type="catalytic activity">
    <reaction evidence="1 7">
        <text>2-C-methyl-D-erythritol 4-phosphate + CTP + H(+) = 4-CDP-2-C-methyl-D-erythritol + diphosphate</text>
        <dbReference type="Rhea" id="RHEA:13429"/>
        <dbReference type="ChEBI" id="CHEBI:15378"/>
        <dbReference type="ChEBI" id="CHEBI:33019"/>
        <dbReference type="ChEBI" id="CHEBI:37563"/>
        <dbReference type="ChEBI" id="CHEBI:57823"/>
        <dbReference type="ChEBI" id="CHEBI:58262"/>
        <dbReference type="EC" id="2.7.7.60"/>
    </reaction>
</comment>
<dbReference type="PATRIC" id="fig|1441730.3.peg.4334"/>
<dbReference type="PANTHER" id="PTHR32125">
    <property type="entry name" value="2-C-METHYL-D-ERYTHRITOL 4-PHOSPHATE CYTIDYLYLTRANSFERASE, CHLOROPLASTIC"/>
    <property type="match status" value="1"/>
</dbReference>
<keyword evidence="5 7" id="KW-0548">Nucleotidyltransferase</keyword>
<name>A0A0V9UFP0_9NOCA</name>
<evidence type="ECO:0000313" key="8">
    <source>
        <dbReference type="EMBL" id="KSZ56834.1"/>
    </source>
</evidence>
<dbReference type="UniPathway" id="UPA00056">
    <property type="reaction ID" value="UER00093"/>
</dbReference>
<reference evidence="8 9" key="2">
    <citation type="journal article" date="2016" name="Genome Announc.">
        <title>Draft Genome Sequence of a Versatile Hydrocarbon-Degrading Bacterium, Rhodococcus pyridinivorans Strain KG-16, Collected from Oil Fields in India.</title>
        <authorList>
            <person name="Aggarwal R.K."/>
            <person name="Dawar C."/>
            <person name="Phanindranath R."/>
            <person name="Mutnuri L."/>
            <person name="Dayal A.M."/>
        </authorList>
    </citation>
    <scope>NUCLEOTIDE SEQUENCE [LARGE SCALE GENOMIC DNA]</scope>
    <source>
        <strain evidence="8 9">KG-16</strain>
    </source>
</reference>
<evidence type="ECO:0000256" key="7">
    <source>
        <dbReference type="HAMAP-Rule" id="MF_00108"/>
    </source>
</evidence>
<dbReference type="PROSITE" id="PS01295">
    <property type="entry name" value="ISPD"/>
    <property type="match status" value="1"/>
</dbReference>
<dbReference type="EMBL" id="AZXY01000012">
    <property type="protein sequence ID" value="KSZ56834.1"/>
    <property type="molecule type" value="Genomic_DNA"/>
</dbReference>
<keyword evidence="6 7" id="KW-0414">Isoprene biosynthesis</keyword>
<dbReference type="FunFam" id="3.90.550.10:FF:000003">
    <property type="entry name" value="2-C-methyl-D-erythritol 4-phosphate cytidylyltransferase"/>
    <property type="match status" value="1"/>
</dbReference>
<dbReference type="InterPro" id="IPR018294">
    <property type="entry name" value="ISPD_synthase_CS"/>
</dbReference>
<comment type="function">
    <text evidence="7">Catalyzes the formation of 4-diphosphocytidyl-2-C-methyl-D-erythritol from CTP and 2-C-methyl-D-erythritol 4-phosphate (MEP).</text>
</comment>
<dbReference type="InterPro" id="IPR050088">
    <property type="entry name" value="IspD/TarI_cytidylyltransf_bact"/>
</dbReference>
<proteinExistence type="inferred from homology"/>
<comment type="similarity">
    <text evidence="3 7">Belongs to the IspD/TarI cytidylyltransferase family. IspD subfamily.</text>
</comment>
<feature type="site" description="Positions MEP for the nucleophilic attack" evidence="7">
    <location>
        <position position="159"/>
    </location>
</feature>
<dbReference type="CDD" id="cd02516">
    <property type="entry name" value="CDP-ME_synthetase"/>
    <property type="match status" value="1"/>
</dbReference>
<dbReference type="PANTHER" id="PTHR32125:SF4">
    <property type="entry name" value="2-C-METHYL-D-ERYTHRITOL 4-PHOSPHATE CYTIDYLYLTRANSFERASE, CHLOROPLASTIC"/>
    <property type="match status" value="1"/>
</dbReference>
<reference evidence="9" key="1">
    <citation type="submission" date="2015-01" db="EMBL/GenBank/DDBJ databases">
        <title>Draft genome sequence of Rhodococcus pyridinivorans strain KG-16, a hydrocarbon-degrading bacterium.</title>
        <authorList>
            <person name="Aggarwal R.K."/>
            <person name="Dawar C."/>
        </authorList>
    </citation>
    <scope>NUCLEOTIDE SEQUENCE [LARGE SCALE GENOMIC DNA]</scope>
    <source>
        <strain evidence="9">KG-16</strain>
    </source>
</reference>
<accession>A0A0V9UFP0</accession>
<evidence type="ECO:0000256" key="6">
    <source>
        <dbReference type="ARBA" id="ARBA00023229"/>
    </source>
</evidence>
<dbReference type="NCBIfam" id="TIGR00453">
    <property type="entry name" value="ispD"/>
    <property type="match status" value="1"/>
</dbReference>
<feature type="site" description="Transition state stabilizer" evidence="7">
    <location>
        <position position="27"/>
    </location>
</feature>
<dbReference type="InterPro" id="IPR034683">
    <property type="entry name" value="IspD/TarI"/>
</dbReference>
<dbReference type="AlphaFoldDB" id="A0A0V9UFP0"/>
<dbReference type="SUPFAM" id="SSF53448">
    <property type="entry name" value="Nucleotide-diphospho-sugar transferases"/>
    <property type="match status" value="1"/>
</dbReference>
<protein>
    <recommendedName>
        <fullName evidence="7">2-C-methyl-D-erythritol 4-phosphate cytidylyltransferase</fullName>
        <ecNumber evidence="7">2.7.7.60</ecNumber>
    </recommendedName>
    <alternativeName>
        <fullName evidence="7">4-diphosphocytidyl-2C-methyl-D-erythritol synthase</fullName>
    </alternativeName>
    <alternativeName>
        <fullName evidence="7">MEP cytidylyltransferase</fullName>
        <shortName evidence="7">MCT</shortName>
    </alternativeName>
</protein>
<dbReference type="InterPro" id="IPR029044">
    <property type="entry name" value="Nucleotide-diphossugar_trans"/>
</dbReference>
<comment type="caution">
    <text evidence="8">The sequence shown here is derived from an EMBL/GenBank/DDBJ whole genome shotgun (WGS) entry which is preliminary data.</text>
</comment>